<protein>
    <submittedName>
        <fullName evidence="4">Uncharacterized protein</fullName>
    </submittedName>
</protein>
<comment type="caution">
    <text evidence="4">The sequence shown here is derived from an EMBL/GenBank/DDBJ whole genome shotgun (WGS) entry which is preliminary data.</text>
</comment>
<dbReference type="Proteomes" id="UP001187192">
    <property type="component" value="Unassembled WGS sequence"/>
</dbReference>
<reference evidence="4" key="1">
    <citation type="submission" date="2023-07" db="EMBL/GenBank/DDBJ databases">
        <title>draft genome sequence of fig (Ficus carica).</title>
        <authorList>
            <person name="Takahashi T."/>
            <person name="Nishimura K."/>
        </authorList>
    </citation>
    <scope>NUCLEOTIDE SEQUENCE</scope>
</reference>
<evidence type="ECO:0000313" key="5">
    <source>
        <dbReference type="Proteomes" id="UP001187192"/>
    </source>
</evidence>
<dbReference type="EMBL" id="BTGU01000886">
    <property type="protein sequence ID" value="GMN69598.1"/>
    <property type="molecule type" value="Genomic_DNA"/>
</dbReference>
<dbReference type="EMBL" id="BTGU01000885">
    <property type="protein sequence ID" value="GMN69595.1"/>
    <property type="molecule type" value="Genomic_DNA"/>
</dbReference>
<sequence length="166" mass="19359">MARKIDERIEVTFHEKGQSEGKHGDELMSWIGVLAREHIPIWIQYWRSRDLDGLKEIIWKETVTSFTVDDYFRSTDLKSCGEAARNFRHDLYKTFVKDFVTEFKETGKWDKRDGLWLDSRIGTDGELKDPSCQKVSELIMQYNTHESQGTFESVGTTCIDPSIIQT</sequence>
<evidence type="ECO:0000313" key="1">
    <source>
        <dbReference type="EMBL" id="GMN23934.1"/>
    </source>
</evidence>
<evidence type="ECO:0000313" key="2">
    <source>
        <dbReference type="EMBL" id="GMN23958.1"/>
    </source>
</evidence>
<evidence type="ECO:0000313" key="4">
    <source>
        <dbReference type="EMBL" id="GMN69598.1"/>
    </source>
</evidence>
<proteinExistence type="predicted"/>
<dbReference type="AlphaFoldDB" id="A0AA88E992"/>
<name>A0AA88E992_FICCA</name>
<evidence type="ECO:0000313" key="3">
    <source>
        <dbReference type="EMBL" id="GMN69595.1"/>
    </source>
</evidence>
<dbReference type="EMBL" id="BTGU01002939">
    <property type="protein sequence ID" value="GMN23958.1"/>
    <property type="molecule type" value="Genomic_DNA"/>
</dbReference>
<dbReference type="EMBL" id="BTGU01002938">
    <property type="protein sequence ID" value="GMN23934.1"/>
    <property type="molecule type" value="Genomic_DNA"/>
</dbReference>
<accession>A0AA88E992</accession>
<keyword evidence="5" id="KW-1185">Reference proteome</keyword>
<gene>
    <name evidence="3" type="ORF">TIFTF001_038641</name>
    <name evidence="4" type="ORF">TIFTF001_038646</name>
    <name evidence="1" type="ORF">TIFTF001_043737</name>
    <name evidence="2" type="ORF">TIFTF001_043739</name>
</gene>
<organism evidence="4 5">
    <name type="scientific">Ficus carica</name>
    <name type="common">Common fig</name>
    <dbReference type="NCBI Taxonomy" id="3494"/>
    <lineage>
        <taxon>Eukaryota</taxon>
        <taxon>Viridiplantae</taxon>
        <taxon>Streptophyta</taxon>
        <taxon>Embryophyta</taxon>
        <taxon>Tracheophyta</taxon>
        <taxon>Spermatophyta</taxon>
        <taxon>Magnoliopsida</taxon>
        <taxon>eudicotyledons</taxon>
        <taxon>Gunneridae</taxon>
        <taxon>Pentapetalae</taxon>
        <taxon>rosids</taxon>
        <taxon>fabids</taxon>
        <taxon>Rosales</taxon>
        <taxon>Moraceae</taxon>
        <taxon>Ficeae</taxon>
        <taxon>Ficus</taxon>
    </lineage>
</organism>